<keyword evidence="1" id="KW-0560">Oxidoreductase</keyword>
<feature type="domain" description="GFO/IDH/MocA-like oxidoreductase" evidence="3">
    <location>
        <begin position="130"/>
        <end position="264"/>
    </location>
</feature>
<dbReference type="SUPFAM" id="SSF51735">
    <property type="entry name" value="NAD(P)-binding Rossmann-fold domains"/>
    <property type="match status" value="1"/>
</dbReference>
<dbReference type="InterPro" id="IPR055170">
    <property type="entry name" value="GFO_IDH_MocA-like_dom"/>
</dbReference>
<feature type="domain" description="Gfo/Idh/MocA-like oxidoreductase N-terminal" evidence="2">
    <location>
        <begin position="4"/>
        <end position="120"/>
    </location>
</feature>
<dbReference type="AlphaFoldDB" id="A0A511ZLU8"/>
<evidence type="ECO:0000313" key="4">
    <source>
        <dbReference type="EMBL" id="GEN88432.1"/>
    </source>
</evidence>
<sequence>MQKINVGIIGCGNISSIYFENLKAFYNIEVLACADLDISRAEEKAQEFSIPAACTVEELLANPDIELVVNLTNPNSHAEIHLKTLDAGKHSYSEKPLATELKDGEEIMRLAKEKNLLVGVAPDTFLGAGIQTARKLIDDGWIGAPLAATAFMMYRGPESFHPSPGFLYQQGAGPLFDMGPYYLTALAALLGPIKSVAGMAKISSPKRVITGEINYGEEIDVDVPTHVAGLLDFQNGAIGTLITSFDVWGTRSSNIEIHGTTGSLIVPDPNNFSGSVYVKKQGQLDFEEVPLTHSFRGNSRGIGVLDMADAILRQRQHRADGLLGLHVLEAMQGLYTSSKDQKYYNMKSNFETPSTLPMDILKSGKGI</sequence>
<organism evidence="4 5">
    <name type="scientific">Oceanobacillus sojae</name>
    <dbReference type="NCBI Taxonomy" id="582851"/>
    <lineage>
        <taxon>Bacteria</taxon>
        <taxon>Bacillati</taxon>
        <taxon>Bacillota</taxon>
        <taxon>Bacilli</taxon>
        <taxon>Bacillales</taxon>
        <taxon>Bacillaceae</taxon>
        <taxon>Oceanobacillus</taxon>
    </lineage>
</organism>
<dbReference type="InterPro" id="IPR050463">
    <property type="entry name" value="Gfo/Idh/MocA_oxidrdct_glycsds"/>
</dbReference>
<dbReference type="Pfam" id="PF01408">
    <property type="entry name" value="GFO_IDH_MocA"/>
    <property type="match status" value="1"/>
</dbReference>
<dbReference type="OrthoDB" id="9815825at2"/>
<dbReference type="RefSeq" id="WP_147211385.1">
    <property type="nucleotide sequence ID" value="NZ_BJYM01000013.1"/>
</dbReference>
<comment type="caution">
    <text evidence="4">The sequence shown here is derived from an EMBL/GenBank/DDBJ whole genome shotgun (WGS) entry which is preliminary data.</text>
</comment>
<dbReference type="GO" id="GO:0000166">
    <property type="term" value="F:nucleotide binding"/>
    <property type="evidence" value="ECO:0007669"/>
    <property type="project" value="InterPro"/>
</dbReference>
<dbReference type="Gene3D" id="3.30.360.10">
    <property type="entry name" value="Dihydrodipicolinate Reductase, domain 2"/>
    <property type="match status" value="1"/>
</dbReference>
<evidence type="ECO:0000256" key="1">
    <source>
        <dbReference type="ARBA" id="ARBA00023002"/>
    </source>
</evidence>
<dbReference type="Pfam" id="PF22725">
    <property type="entry name" value="GFO_IDH_MocA_C3"/>
    <property type="match status" value="1"/>
</dbReference>
<protein>
    <submittedName>
        <fullName evidence="4">Oxidoreductase</fullName>
    </submittedName>
</protein>
<dbReference type="PANTHER" id="PTHR43818">
    <property type="entry name" value="BCDNA.GH03377"/>
    <property type="match status" value="1"/>
</dbReference>
<dbReference type="PANTHER" id="PTHR43818:SF11">
    <property type="entry name" value="BCDNA.GH03377"/>
    <property type="match status" value="1"/>
</dbReference>
<dbReference type="InterPro" id="IPR000683">
    <property type="entry name" value="Gfo/Idh/MocA-like_OxRdtase_N"/>
</dbReference>
<dbReference type="SUPFAM" id="SSF55347">
    <property type="entry name" value="Glyceraldehyde-3-phosphate dehydrogenase-like, C-terminal domain"/>
    <property type="match status" value="1"/>
</dbReference>
<dbReference type="Gene3D" id="3.40.50.720">
    <property type="entry name" value="NAD(P)-binding Rossmann-like Domain"/>
    <property type="match status" value="1"/>
</dbReference>
<dbReference type="EMBL" id="BJYM01000013">
    <property type="protein sequence ID" value="GEN88432.1"/>
    <property type="molecule type" value="Genomic_DNA"/>
</dbReference>
<dbReference type="Proteomes" id="UP000321558">
    <property type="component" value="Unassembled WGS sequence"/>
</dbReference>
<dbReference type="GO" id="GO:0016491">
    <property type="term" value="F:oxidoreductase activity"/>
    <property type="evidence" value="ECO:0007669"/>
    <property type="project" value="UniProtKB-KW"/>
</dbReference>
<accession>A0A511ZLU8</accession>
<evidence type="ECO:0000259" key="3">
    <source>
        <dbReference type="Pfam" id="PF22725"/>
    </source>
</evidence>
<evidence type="ECO:0000313" key="5">
    <source>
        <dbReference type="Proteomes" id="UP000321558"/>
    </source>
</evidence>
<evidence type="ECO:0000259" key="2">
    <source>
        <dbReference type="Pfam" id="PF01408"/>
    </source>
</evidence>
<keyword evidence="5" id="KW-1185">Reference proteome</keyword>
<gene>
    <name evidence="4" type="ORF">OSO01_31710</name>
</gene>
<reference evidence="4 5" key="1">
    <citation type="submission" date="2019-07" db="EMBL/GenBank/DDBJ databases">
        <title>Whole genome shotgun sequence of Oceanobacillus sojae NBRC 105379.</title>
        <authorList>
            <person name="Hosoyama A."/>
            <person name="Uohara A."/>
            <person name="Ohji S."/>
            <person name="Ichikawa N."/>
        </authorList>
    </citation>
    <scope>NUCLEOTIDE SEQUENCE [LARGE SCALE GENOMIC DNA]</scope>
    <source>
        <strain evidence="4 5">NBRC 105379</strain>
    </source>
</reference>
<name>A0A511ZLU8_9BACI</name>
<proteinExistence type="predicted"/>
<dbReference type="InterPro" id="IPR036291">
    <property type="entry name" value="NAD(P)-bd_dom_sf"/>
</dbReference>